<organism evidence="1 2">
    <name type="scientific">Candidatus Campbellbacteria bacterium CG22_combo_CG10-13_8_21_14_all_36_13</name>
    <dbReference type="NCBI Taxonomy" id="1974529"/>
    <lineage>
        <taxon>Bacteria</taxon>
        <taxon>Candidatus Campbelliibacteriota</taxon>
    </lineage>
</organism>
<protein>
    <recommendedName>
        <fullName evidence="3">Cyclic phosphodiesterase-like protein</fullName>
    </recommendedName>
</protein>
<dbReference type="PANTHER" id="PTHR28141:SF1">
    <property type="entry name" value="2',3'-CYCLIC-NUCLEOTIDE 3'-PHOSPHODIESTERASE"/>
    <property type="match status" value="1"/>
</dbReference>
<dbReference type="AlphaFoldDB" id="A0A2H0DYD1"/>
<dbReference type="Pfam" id="PF07823">
    <property type="entry name" value="CPDase"/>
    <property type="match status" value="1"/>
</dbReference>
<evidence type="ECO:0008006" key="3">
    <source>
        <dbReference type="Google" id="ProtNLM"/>
    </source>
</evidence>
<dbReference type="GO" id="GO:0004113">
    <property type="term" value="F:2',3'-cyclic-nucleotide 3'-phosphodiesterase activity"/>
    <property type="evidence" value="ECO:0007669"/>
    <property type="project" value="TreeGrafter"/>
</dbReference>
<name>A0A2H0DYD1_9BACT</name>
<evidence type="ECO:0000313" key="1">
    <source>
        <dbReference type="EMBL" id="PIP87177.1"/>
    </source>
</evidence>
<dbReference type="Proteomes" id="UP000231143">
    <property type="component" value="Unassembled WGS sequence"/>
</dbReference>
<proteinExistence type="predicted"/>
<dbReference type="PANTHER" id="PTHR28141">
    <property type="entry name" value="2',3'-CYCLIC-NUCLEOTIDE 3'-PHOSPHODIESTERASE"/>
    <property type="match status" value="1"/>
</dbReference>
<dbReference type="EMBL" id="PCTT01000021">
    <property type="protein sequence ID" value="PIP87177.1"/>
    <property type="molecule type" value="Genomic_DNA"/>
</dbReference>
<reference evidence="1 2" key="1">
    <citation type="submission" date="2017-09" db="EMBL/GenBank/DDBJ databases">
        <title>Depth-based differentiation of microbial function through sediment-hosted aquifers and enrichment of novel symbionts in the deep terrestrial subsurface.</title>
        <authorList>
            <person name="Probst A.J."/>
            <person name="Ladd B."/>
            <person name="Jarett J.K."/>
            <person name="Geller-Mcgrath D.E."/>
            <person name="Sieber C.M."/>
            <person name="Emerson J.B."/>
            <person name="Anantharaman K."/>
            <person name="Thomas B.C."/>
            <person name="Malmstrom R."/>
            <person name="Stieglmeier M."/>
            <person name="Klingl A."/>
            <person name="Woyke T."/>
            <person name="Ryan C.M."/>
            <person name="Banfield J.F."/>
        </authorList>
    </citation>
    <scope>NUCLEOTIDE SEQUENCE [LARGE SCALE GENOMIC DNA]</scope>
    <source>
        <strain evidence="1">CG22_combo_CG10-13_8_21_14_all_36_13</strain>
    </source>
</reference>
<gene>
    <name evidence="1" type="ORF">COW81_01655</name>
</gene>
<dbReference type="GO" id="GO:0009187">
    <property type="term" value="P:cyclic nucleotide metabolic process"/>
    <property type="evidence" value="ECO:0007669"/>
    <property type="project" value="TreeGrafter"/>
</dbReference>
<accession>A0A2H0DYD1</accession>
<dbReference type="InterPro" id="IPR009097">
    <property type="entry name" value="Cyclic_Pdiesterase"/>
</dbReference>
<evidence type="ECO:0000313" key="2">
    <source>
        <dbReference type="Proteomes" id="UP000231143"/>
    </source>
</evidence>
<dbReference type="Gene3D" id="3.90.1140.10">
    <property type="entry name" value="Cyclic phosphodiesterase"/>
    <property type="match status" value="1"/>
</dbReference>
<sequence length="186" mass="21726">MHLAVSIWSISILNMNKQGHGYSIWLGANNRHNDAFSELINKFSRIFKSPIFEPHVTLLGDIKGNEKEILEKTKQLAEELHPYEIRTYEADHEPEYFRALFVHVKETPEVLRANKIAQKIFNTHKEYIPHLSLAYCTAPEKTKDEFTNEIKESLRGNGHFTARKLSLYETNGNVSDWKLIKTFRLR</sequence>
<dbReference type="SUPFAM" id="SSF55144">
    <property type="entry name" value="LigT-like"/>
    <property type="match status" value="1"/>
</dbReference>
<comment type="caution">
    <text evidence="1">The sequence shown here is derived from an EMBL/GenBank/DDBJ whole genome shotgun (WGS) entry which is preliminary data.</text>
</comment>
<dbReference type="InterPro" id="IPR012386">
    <property type="entry name" value="Cyclic-nucl_3Pdiesterase"/>
</dbReference>